<comment type="caution">
    <text evidence="6">The sequence shown here is derived from an EMBL/GenBank/DDBJ whole genome shotgun (WGS) entry which is preliminary data.</text>
</comment>
<name>A0ABS1BIK8_9SPHI</name>
<dbReference type="RefSeq" id="WP_200585503.1">
    <property type="nucleotide sequence ID" value="NZ_JAEHFY010000008.1"/>
</dbReference>
<evidence type="ECO:0000313" key="7">
    <source>
        <dbReference type="Proteomes" id="UP000660024"/>
    </source>
</evidence>
<dbReference type="Gene3D" id="3.30.1060.10">
    <property type="entry name" value="Peptide methionine sulphoxide reductase MsrA"/>
    <property type="match status" value="1"/>
</dbReference>
<dbReference type="Pfam" id="PF01625">
    <property type="entry name" value="PMSR"/>
    <property type="match status" value="1"/>
</dbReference>
<dbReference type="InterPro" id="IPR036509">
    <property type="entry name" value="Met_Sox_Rdtase_MsrA_sf"/>
</dbReference>
<proteinExistence type="predicted"/>
<evidence type="ECO:0000259" key="5">
    <source>
        <dbReference type="Pfam" id="PF01625"/>
    </source>
</evidence>
<dbReference type="EC" id="1.8.4.11" evidence="1"/>
<evidence type="ECO:0000256" key="1">
    <source>
        <dbReference type="ARBA" id="ARBA00012502"/>
    </source>
</evidence>
<protein>
    <recommendedName>
        <fullName evidence="1">peptide-methionine (S)-S-oxide reductase</fullName>
        <ecNumber evidence="1">1.8.4.11</ecNumber>
    </recommendedName>
</protein>
<evidence type="ECO:0000256" key="4">
    <source>
        <dbReference type="ARBA" id="ARBA00048782"/>
    </source>
</evidence>
<keyword evidence="2" id="KW-0560">Oxidoreductase</keyword>
<dbReference type="EMBL" id="JAEHFY010000008">
    <property type="protein sequence ID" value="MBK0382723.1"/>
    <property type="molecule type" value="Genomic_DNA"/>
</dbReference>
<gene>
    <name evidence="6" type="ORF">I5M32_07105</name>
</gene>
<reference evidence="6 7" key="1">
    <citation type="submission" date="2020-12" db="EMBL/GenBank/DDBJ databases">
        <title>Bacterial novel species Pedobacter sp. SD-b isolated from soil.</title>
        <authorList>
            <person name="Jung H.-Y."/>
        </authorList>
    </citation>
    <scope>NUCLEOTIDE SEQUENCE [LARGE SCALE GENOMIC DNA]</scope>
    <source>
        <strain evidence="6 7">SD-b</strain>
    </source>
</reference>
<dbReference type="Proteomes" id="UP000660024">
    <property type="component" value="Unassembled WGS sequence"/>
</dbReference>
<keyword evidence="7" id="KW-1185">Reference proteome</keyword>
<evidence type="ECO:0000256" key="3">
    <source>
        <dbReference type="ARBA" id="ARBA00047806"/>
    </source>
</evidence>
<accession>A0ABS1BIK8</accession>
<dbReference type="InterPro" id="IPR002569">
    <property type="entry name" value="Met_Sox_Rdtase_MsrA_dom"/>
</dbReference>
<evidence type="ECO:0000256" key="2">
    <source>
        <dbReference type="ARBA" id="ARBA00023002"/>
    </source>
</evidence>
<dbReference type="PANTHER" id="PTHR43774:SF1">
    <property type="entry name" value="PEPTIDE METHIONINE SULFOXIDE REDUCTASE MSRA 2"/>
    <property type="match status" value="1"/>
</dbReference>
<dbReference type="PANTHER" id="PTHR43774">
    <property type="entry name" value="PEPTIDE METHIONINE SULFOXIDE REDUCTASE"/>
    <property type="match status" value="1"/>
</dbReference>
<comment type="catalytic activity">
    <reaction evidence="4">
        <text>[thioredoxin]-disulfide + L-methionine + H2O = L-methionine (S)-S-oxide + [thioredoxin]-dithiol</text>
        <dbReference type="Rhea" id="RHEA:19993"/>
        <dbReference type="Rhea" id="RHEA-COMP:10698"/>
        <dbReference type="Rhea" id="RHEA-COMP:10700"/>
        <dbReference type="ChEBI" id="CHEBI:15377"/>
        <dbReference type="ChEBI" id="CHEBI:29950"/>
        <dbReference type="ChEBI" id="CHEBI:50058"/>
        <dbReference type="ChEBI" id="CHEBI:57844"/>
        <dbReference type="ChEBI" id="CHEBI:58772"/>
        <dbReference type="EC" id="1.8.4.11"/>
    </reaction>
</comment>
<sequence>MIEKIGFGGGCHWCTEAYFLSLKGVEKVDQGWINSVAPNHSFSEAVIVYFDPNIISIKTLISIHLRIHASTKKHGFREKYRSAVYVFDEKVEKVQMLITENQIDFSERIITQSLPFCQFRLNTEEQLNYYKKHKEGVFCERYISPKLQMIKKDFTKHYKQI</sequence>
<comment type="catalytic activity">
    <reaction evidence="3">
        <text>L-methionyl-[protein] + [thioredoxin]-disulfide + H2O = L-methionyl-(S)-S-oxide-[protein] + [thioredoxin]-dithiol</text>
        <dbReference type="Rhea" id="RHEA:14217"/>
        <dbReference type="Rhea" id="RHEA-COMP:10698"/>
        <dbReference type="Rhea" id="RHEA-COMP:10700"/>
        <dbReference type="Rhea" id="RHEA-COMP:12313"/>
        <dbReference type="Rhea" id="RHEA-COMP:12315"/>
        <dbReference type="ChEBI" id="CHEBI:15377"/>
        <dbReference type="ChEBI" id="CHEBI:16044"/>
        <dbReference type="ChEBI" id="CHEBI:29950"/>
        <dbReference type="ChEBI" id="CHEBI:44120"/>
        <dbReference type="ChEBI" id="CHEBI:50058"/>
        <dbReference type="EC" id="1.8.4.11"/>
    </reaction>
</comment>
<dbReference type="SUPFAM" id="SSF55068">
    <property type="entry name" value="Peptide methionine sulfoxide reductase"/>
    <property type="match status" value="1"/>
</dbReference>
<feature type="domain" description="Peptide methionine sulphoxide reductase MsrA" evidence="5">
    <location>
        <begin position="5"/>
        <end position="139"/>
    </location>
</feature>
<organism evidence="6 7">
    <name type="scientific">Pedobacter segetis</name>
    <dbReference type="NCBI Taxonomy" id="2793069"/>
    <lineage>
        <taxon>Bacteria</taxon>
        <taxon>Pseudomonadati</taxon>
        <taxon>Bacteroidota</taxon>
        <taxon>Sphingobacteriia</taxon>
        <taxon>Sphingobacteriales</taxon>
        <taxon>Sphingobacteriaceae</taxon>
        <taxon>Pedobacter</taxon>
    </lineage>
</organism>
<evidence type="ECO:0000313" key="6">
    <source>
        <dbReference type="EMBL" id="MBK0382723.1"/>
    </source>
</evidence>